<evidence type="ECO:0000313" key="2">
    <source>
        <dbReference type="Proteomes" id="UP000637628"/>
    </source>
</evidence>
<dbReference type="Proteomes" id="UP000637628">
    <property type="component" value="Unassembled WGS sequence"/>
</dbReference>
<organism evidence="1 2">
    <name type="scientific">Paractinoplanes durhamensis</name>
    <dbReference type="NCBI Taxonomy" id="113563"/>
    <lineage>
        <taxon>Bacteria</taxon>
        <taxon>Bacillati</taxon>
        <taxon>Actinomycetota</taxon>
        <taxon>Actinomycetes</taxon>
        <taxon>Micromonosporales</taxon>
        <taxon>Micromonosporaceae</taxon>
        <taxon>Paractinoplanes</taxon>
    </lineage>
</organism>
<evidence type="ECO:0000313" key="1">
    <source>
        <dbReference type="EMBL" id="GIE05365.1"/>
    </source>
</evidence>
<dbReference type="EMBL" id="BOML01000056">
    <property type="protein sequence ID" value="GIE05365.1"/>
    <property type="molecule type" value="Genomic_DNA"/>
</dbReference>
<gene>
    <name evidence="1" type="ORF">Adu01nite_67150</name>
</gene>
<evidence type="ECO:0008006" key="3">
    <source>
        <dbReference type="Google" id="ProtNLM"/>
    </source>
</evidence>
<sequence length="101" mass="10967">MTDDDIEFDPAWQGARLLSAAGRELGAQRHDVGAAGTPWGADEAGRAFERRYREVETQVLTAWEQLAAYVESLGDVAARAAQDNLDSLDTAAAAHGRRERP</sequence>
<reference evidence="1 2" key="1">
    <citation type="submission" date="2021-01" db="EMBL/GenBank/DDBJ databases">
        <title>Whole genome shotgun sequence of Actinoplanes durhamensis NBRC 14914.</title>
        <authorList>
            <person name="Komaki H."/>
            <person name="Tamura T."/>
        </authorList>
    </citation>
    <scope>NUCLEOTIDE SEQUENCE [LARGE SCALE GENOMIC DNA]</scope>
    <source>
        <strain evidence="1 2">NBRC 14914</strain>
    </source>
</reference>
<protein>
    <recommendedName>
        <fullName evidence="3">Excreted virulence factor EspC (Type VII ESX diderm)</fullName>
    </recommendedName>
</protein>
<name>A0ABQ3Z6C3_9ACTN</name>
<keyword evidence="2" id="KW-1185">Reference proteome</keyword>
<dbReference type="RefSeq" id="WP_203732975.1">
    <property type="nucleotide sequence ID" value="NZ_BAAATX010000018.1"/>
</dbReference>
<comment type="caution">
    <text evidence="1">The sequence shown here is derived from an EMBL/GenBank/DDBJ whole genome shotgun (WGS) entry which is preliminary data.</text>
</comment>
<proteinExistence type="predicted"/>
<accession>A0ABQ3Z6C3</accession>